<evidence type="ECO:0000313" key="5">
    <source>
        <dbReference type="EMBL" id="KXA90480.1"/>
    </source>
</evidence>
<dbReference type="Proteomes" id="UP000070184">
    <property type="component" value="Unassembled WGS sequence"/>
</dbReference>
<reference evidence="5 6" key="1">
    <citation type="journal article" date="2016" name="Sci. Rep.">
        <title>Metabolic traits of an uncultured archaeal lineage -MSBL1- from brine pools of the Red Sea.</title>
        <authorList>
            <person name="Mwirichia R."/>
            <person name="Alam I."/>
            <person name="Rashid M."/>
            <person name="Vinu M."/>
            <person name="Ba-Alawi W."/>
            <person name="Anthony Kamau A."/>
            <person name="Kamanda Ngugi D."/>
            <person name="Goker M."/>
            <person name="Klenk H.P."/>
            <person name="Bajic V."/>
            <person name="Stingl U."/>
        </authorList>
    </citation>
    <scope>NUCLEOTIDE SEQUENCE [LARGE SCALE GENOMIC DNA]</scope>
    <source>
        <strain evidence="5">SCGC-AAA259B11</strain>
    </source>
</reference>
<protein>
    <submittedName>
        <fullName evidence="5">Dihydrodipicolinate reductase</fullName>
    </submittedName>
</protein>
<dbReference type="PATRIC" id="fig|1698260.3.peg.507"/>
<keyword evidence="1" id="KW-0521">NADP</keyword>
<evidence type="ECO:0000256" key="1">
    <source>
        <dbReference type="ARBA" id="ARBA00022857"/>
    </source>
</evidence>
<keyword evidence="2" id="KW-0560">Oxidoreductase</keyword>
<feature type="domain" description="Dihydrodipicolinate reductase N-terminal" evidence="3">
    <location>
        <begin position="6"/>
        <end position="102"/>
    </location>
</feature>
<dbReference type="EMBL" id="LHXK01000004">
    <property type="protein sequence ID" value="KXA90480.1"/>
    <property type="molecule type" value="Genomic_DNA"/>
</dbReference>
<name>A0A133U8H0_9EURY</name>
<dbReference type="GO" id="GO:0009089">
    <property type="term" value="P:lysine biosynthetic process via diaminopimelate"/>
    <property type="evidence" value="ECO:0007669"/>
    <property type="project" value="InterPro"/>
</dbReference>
<keyword evidence="6" id="KW-1185">Reference proteome</keyword>
<sequence length="336" mass="36812">MEKKLKTVVFGVGPIGALISEIALEKEFIDIVGAIDIAPEKTGKDIGEVTKPRKKIGVQISDDAETVLSETKPEIVLHATGTYLDQVYPQLVKCMKKGANVISTCETLAYPWYRYPDLATKLDEMAREKKVSILGTGVSPGFRFDSLLAFLSTPCAKVTGIEAKLYLDAAKRRRSFQEKIGLGVSPKTFNDKLSEGKITAHTGYAESLLLTASMIGIELDEIEEKQEPIIAEEPLETEFFEIKPGEVSGIRGIGRGIKNNKEFFTVELVAATDIDGYEEIKIEGEPSIVWRNEPEIPGDIATASVVVNMIPKVCKADSGLITMKDIKLPSFTARNI</sequence>
<dbReference type="Pfam" id="PF19328">
    <property type="entry name" value="DAP_DH_C"/>
    <property type="match status" value="1"/>
</dbReference>
<evidence type="ECO:0000259" key="4">
    <source>
        <dbReference type="Pfam" id="PF19328"/>
    </source>
</evidence>
<dbReference type="InterPro" id="IPR036291">
    <property type="entry name" value="NAD(P)-bd_dom_sf"/>
</dbReference>
<dbReference type="InterPro" id="IPR045760">
    <property type="entry name" value="DAP_DH_C"/>
</dbReference>
<dbReference type="GO" id="GO:0008839">
    <property type="term" value="F:4-hydroxy-tetrahydrodipicolinate reductase"/>
    <property type="evidence" value="ECO:0007669"/>
    <property type="project" value="InterPro"/>
</dbReference>
<evidence type="ECO:0000256" key="2">
    <source>
        <dbReference type="ARBA" id="ARBA00023002"/>
    </source>
</evidence>
<feature type="domain" description="2,4-diaminopentanoate dehydrogenase C-terminal" evidence="4">
    <location>
        <begin position="142"/>
        <end position="330"/>
    </location>
</feature>
<comment type="caution">
    <text evidence="5">The sequence shown here is derived from an EMBL/GenBank/DDBJ whole genome shotgun (WGS) entry which is preliminary data.</text>
</comment>
<dbReference type="SUPFAM" id="SSF51735">
    <property type="entry name" value="NAD(P)-binding Rossmann-fold domains"/>
    <property type="match status" value="1"/>
</dbReference>
<organism evidence="5 6">
    <name type="scientific">candidate division MSBL1 archaeon SCGC-AAA259B11</name>
    <dbReference type="NCBI Taxonomy" id="1698260"/>
    <lineage>
        <taxon>Archaea</taxon>
        <taxon>Methanobacteriati</taxon>
        <taxon>Methanobacteriota</taxon>
        <taxon>candidate division MSBL1</taxon>
    </lineage>
</organism>
<accession>A0A133U8H0</accession>
<evidence type="ECO:0000313" key="6">
    <source>
        <dbReference type="Proteomes" id="UP000070184"/>
    </source>
</evidence>
<gene>
    <name evidence="5" type="ORF">AKJ61_00510</name>
</gene>
<dbReference type="CDD" id="cd24146">
    <property type="entry name" value="nat-AmDH_N_like"/>
    <property type="match status" value="1"/>
</dbReference>
<dbReference type="Gene3D" id="3.40.50.720">
    <property type="entry name" value="NAD(P)-binding Rossmann-like Domain"/>
    <property type="match status" value="1"/>
</dbReference>
<evidence type="ECO:0000259" key="3">
    <source>
        <dbReference type="Pfam" id="PF01113"/>
    </source>
</evidence>
<proteinExistence type="predicted"/>
<dbReference type="InterPro" id="IPR000846">
    <property type="entry name" value="DapB_N"/>
</dbReference>
<dbReference type="AlphaFoldDB" id="A0A133U8H0"/>
<dbReference type="Pfam" id="PF01113">
    <property type="entry name" value="DapB_N"/>
    <property type="match status" value="1"/>
</dbReference>